<protein>
    <submittedName>
        <fullName evidence="1">Uncharacterized protein</fullName>
    </submittedName>
</protein>
<gene>
    <name evidence="1" type="ORF">POCTA_138.1.T1060239</name>
</gene>
<dbReference type="EMBL" id="CAJJDP010000106">
    <property type="protein sequence ID" value="CAD8194446.1"/>
    <property type="molecule type" value="Genomic_DNA"/>
</dbReference>
<keyword evidence="2" id="KW-1185">Reference proteome</keyword>
<dbReference type="AlphaFoldDB" id="A0A8S1X6W6"/>
<comment type="caution">
    <text evidence="1">The sequence shown here is derived from an EMBL/GenBank/DDBJ whole genome shotgun (WGS) entry which is preliminary data.</text>
</comment>
<evidence type="ECO:0000313" key="1">
    <source>
        <dbReference type="EMBL" id="CAD8194446.1"/>
    </source>
</evidence>
<accession>A0A8S1X6W6</accession>
<evidence type="ECO:0000313" key="2">
    <source>
        <dbReference type="Proteomes" id="UP000683925"/>
    </source>
</evidence>
<sequence length="106" mass="12393">MICNDKTLPLQLDSTKQVEYIQLITCQSNSLSNLNTKINNMIQITLVYNLQSYSHTKHILEITEQSQINQCKQIESNSFFQKRKENLKFCKGKGYQNFVNCNNKLQ</sequence>
<reference evidence="1" key="1">
    <citation type="submission" date="2021-01" db="EMBL/GenBank/DDBJ databases">
        <authorList>
            <consortium name="Genoscope - CEA"/>
            <person name="William W."/>
        </authorList>
    </citation>
    <scope>NUCLEOTIDE SEQUENCE</scope>
</reference>
<dbReference type="Proteomes" id="UP000683925">
    <property type="component" value="Unassembled WGS sequence"/>
</dbReference>
<name>A0A8S1X6W6_PAROT</name>
<proteinExistence type="predicted"/>
<organism evidence="1 2">
    <name type="scientific">Paramecium octaurelia</name>
    <dbReference type="NCBI Taxonomy" id="43137"/>
    <lineage>
        <taxon>Eukaryota</taxon>
        <taxon>Sar</taxon>
        <taxon>Alveolata</taxon>
        <taxon>Ciliophora</taxon>
        <taxon>Intramacronucleata</taxon>
        <taxon>Oligohymenophorea</taxon>
        <taxon>Peniculida</taxon>
        <taxon>Parameciidae</taxon>
        <taxon>Paramecium</taxon>
    </lineage>
</organism>